<dbReference type="InterPro" id="IPR005180">
    <property type="entry name" value="DUF302"/>
</dbReference>
<gene>
    <name evidence="2" type="ORF">SAMN05216233_11541</name>
</gene>
<dbReference type="STRING" id="419481.SAMN05216233_11541"/>
<accession>A0A1G5HQH0</accession>
<feature type="domain" description="DUF302" evidence="1">
    <location>
        <begin position="203"/>
        <end position="264"/>
    </location>
</feature>
<protein>
    <submittedName>
        <fullName evidence="2">Uncharacterized conserved protein, DUF302 family</fullName>
    </submittedName>
</protein>
<evidence type="ECO:0000313" key="3">
    <source>
        <dbReference type="Proteomes" id="UP000198870"/>
    </source>
</evidence>
<sequence length="299" mass="32658">MRTPALSAWVVVGLFGVASVFLSGCKSGGEPQDRFSAVDKLSLAIDAEIPEKEIVLVIDHSRLAEEKGVEMPASQVTIYTDPGVNTPLLKHNPLVGLDLPFRILVYSEDMQGETAKAVYASADFIRKRHGLDASVSLAAYTEALTKPLAHVPPELVSEVDGEGVTPGYGIQFLSSPFGFEATIERLQKNVMAEGDTKWFTVVDYKEDAMSLGDELPRMKLLLFGGPAPGGMAMAKFPKLGLDAFCQKVLVYENGKEEVQVAYNDIVLFAELHYGNSIKPHHMLNGRLSETFKRALELNE</sequence>
<dbReference type="PROSITE" id="PS51257">
    <property type="entry name" value="PROKAR_LIPOPROTEIN"/>
    <property type="match status" value="1"/>
</dbReference>
<organism evidence="2 3">
    <name type="scientific">Desulfoluna spongiiphila</name>
    <dbReference type="NCBI Taxonomy" id="419481"/>
    <lineage>
        <taxon>Bacteria</taxon>
        <taxon>Pseudomonadati</taxon>
        <taxon>Thermodesulfobacteriota</taxon>
        <taxon>Desulfobacteria</taxon>
        <taxon>Desulfobacterales</taxon>
        <taxon>Desulfolunaceae</taxon>
        <taxon>Desulfoluna</taxon>
    </lineage>
</organism>
<dbReference type="SUPFAM" id="SSF103247">
    <property type="entry name" value="TT1751-like"/>
    <property type="match status" value="2"/>
</dbReference>
<dbReference type="Gene3D" id="3.30.310.70">
    <property type="entry name" value="TT1751-like domain"/>
    <property type="match status" value="2"/>
</dbReference>
<dbReference type="CDD" id="cd14797">
    <property type="entry name" value="DUF302"/>
    <property type="match status" value="2"/>
</dbReference>
<dbReference type="OrthoDB" id="9799367at2"/>
<evidence type="ECO:0000259" key="1">
    <source>
        <dbReference type="Pfam" id="PF03625"/>
    </source>
</evidence>
<dbReference type="Pfam" id="PF03625">
    <property type="entry name" value="DUF302"/>
    <property type="match status" value="2"/>
</dbReference>
<name>A0A1G5HQH0_9BACT</name>
<evidence type="ECO:0000313" key="2">
    <source>
        <dbReference type="EMBL" id="SCY65679.1"/>
    </source>
</evidence>
<keyword evidence="3" id="KW-1185">Reference proteome</keyword>
<dbReference type="Proteomes" id="UP000198870">
    <property type="component" value="Unassembled WGS sequence"/>
</dbReference>
<dbReference type="AlphaFoldDB" id="A0A1G5HQH0"/>
<dbReference type="RefSeq" id="WP_092212720.1">
    <property type="nucleotide sequence ID" value="NZ_FMUX01000015.1"/>
</dbReference>
<dbReference type="EMBL" id="FMUX01000015">
    <property type="protein sequence ID" value="SCY65679.1"/>
    <property type="molecule type" value="Genomic_DNA"/>
</dbReference>
<dbReference type="PANTHER" id="PTHR38342:SF2">
    <property type="entry name" value="INNER MEMBRANE OR EXPORTED"/>
    <property type="match status" value="1"/>
</dbReference>
<dbReference type="PANTHER" id="PTHR38342">
    <property type="entry name" value="SLR5037 PROTEIN"/>
    <property type="match status" value="1"/>
</dbReference>
<reference evidence="2 3" key="1">
    <citation type="submission" date="2016-10" db="EMBL/GenBank/DDBJ databases">
        <authorList>
            <person name="de Groot N.N."/>
        </authorList>
    </citation>
    <scope>NUCLEOTIDE SEQUENCE [LARGE SCALE GENOMIC DNA]</scope>
    <source>
        <strain evidence="2 3">AA1</strain>
    </source>
</reference>
<proteinExistence type="predicted"/>
<feature type="domain" description="DUF302" evidence="1">
    <location>
        <begin position="58"/>
        <end position="114"/>
    </location>
</feature>
<dbReference type="InterPro" id="IPR035923">
    <property type="entry name" value="TT1751-like_sf"/>
</dbReference>